<gene>
    <name evidence="4" type="ORF">RM877_01150</name>
</gene>
<dbReference type="GO" id="GO:0003677">
    <property type="term" value="F:DNA binding"/>
    <property type="evidence" value="ECO:0007669"/>
    <property type="project" value="UniProtKB-KW"/>
</dbReference>
<dbReference type="AlphaFoldDB" id="A0ABD5EHM8"/>
<accession>A0ABD5EHM8</accession>
<evidence type="ECO:0000256" key="2">
    <source>
        <dbReference type="SAM" id="MobiDB-lite"/>
    </source>
</evidence>
<dbReference type="InterPro" id="IPR010095">
    <property type="entry name" value="Cas12f1-like_TNB"/>
</dbReference>
<feature type="compositionally biased region" description="Low complexity" evidence="2">
    <location>
        <begin position="13"/>
        <end position="22"/>
    </location>
</feature>
<feature type="compositionally biased region" description="Basic and acidic residues" evidence="2">
    <location>
        <begin position="1"/>
        <end position="12"/>
    </location>
</feature>
<evidence type="ECO:0000313" key="4">
    <source>
        <dbReference type="EMBL" id="MDT0433284.1"/>
    </source>
</evidence>
<dbReference type="RefSeq" id="WP_311638435.1">
    <property type="nucleotide sequence ID" value="NZ_JAVRES010000001.1"/>
</dbReference>
<dbReference type="EMBL" id="JAVRES010000001">
    <property type="protein sequence ID" value="MDT0433284.1"/>
    <property type="molecule type" value="Genomic_DNA"/>
</dbReference>
<proteinExistence type="predicted"/>
<evidence type="ECO:0000256" key="1">
    <source>
        <dbReference type="ARBA" id="ARBA00023125"/>
    </source>
</evidence>
<dbReference type="InterPro" id="IPR051399">
    <property type="entry name" value="RNA-guided_DNA_endo/Transpos"/>
</dbReference>
<comment type="caution">
    <text evidence="4">The sequence shown here is derived from an EMBL/GenBank/DDBJ whole genome shotgun (WGS) entry which is preliminary data.</text>
</comment>
<dbReference type="PANTHER" id="PTHR30405">
    <property type="entry name" value="TRANSPOSASE"/>
    <property type="match status" value="1"/>
</dbReference>
<dbReference type="Pfam" id="PF07282">
    <property type="entry name" value="Cas12f1-like_TNB"/>
    <property type="match status" value="1"/>
</dbReference>
<feature type="domain" description="Cas12f1-like TNB" evidence="3">
    <location>
        <begin position="127"/>
        <end position="193"/>
    </location>
</feature>
<feature type="region of interest" description="Disordered" evidence="2">
    <location>
        <begin position="1"/>
        <end position="37"/>
    </location>
</feature>
<evidence type="ECO:0000259" key="3">
    <source>
        <dbReference type="Pfam" id="PF07282"/>
    </source>
</evidence>
<reference evidence="5" key="1">
    <citation type="submission" date="2023-07" db="EMBL/GenBank/DDBJ databases">
        <title>30 novel species of actinomycetes from the DSMZ collection.</title>
        <authorList>
            <person name="Nouioui I."/>
        </authorList>
    </citation>
    <scope>NUCLEOTIDE SEQUENCE [LARGE SCALE GENOMIC DNA]</scope>
    <source>
        <strain evidence="5">DSM 41981</strain>
    </source>
</reference>
<dbReference type="NCBIfam" id="NF040570">
    <property type="entry name" value="guided_TnpB"/>
    <property type="match status" value="1"/>
</dbReference>
<dbReference type="NCBIfam" id="TIGR01766">
    <property type="entry name" value="IS200/IS605 family accessory protein TnpB-like domain"/>
    <property type="match status" value="1"/>
</dbReference>
<protein>
    <submittedName>
        <fullName evidence="4">Transposase</fullName>
    </submittedName>
</protein>
<evidence type="ECO:0000313" key="5">
    <source>
        <dbReference type="Proteomes" id="UP001183535"/>
    </source>
</evidence>
<dbReference type="PANTHER" id="PTHR30405:SF11">
    <property type="entry name" value="RNA-GUIDED DNA ENDONUCLEASE RV2885C-RELATED"/>
    <property type="match status" value="1"/>
</dbReference>
<sequence length="215" mass="23883">MAARRGRSDALPRRSSPAVAAPPRQPTRWSPARPRSPYVKGVAAWEQSQGWREARDHVVRLQALVAARRASTQHLLTKRLVTQFAHVAIEDLRVKNMTRSAKGTLDTPGRGVRAKSGLNRAVLDVGFGEIRRQLEYKAPLHGVRLSVVNPAYTSQTCHRCGHVDAKSRRSRDLFTCTSCCHSTHADIGAAINIKHRALEALEQEADRPRLPNTPE</sequence>
<organism evidence="4 5">
    <name type="scientific">Streptomyces doudnae</name>
    <dbReference type="NCBI Taxonomy" id="3075536"/>
    <lineage>
        <taxon>Bacteria</taxon>
        <taxon>Bacillati</taxon>
        <taxon>Actinomycetota</taxon>
        <taxon>Actinomycetes</taxon>
        <taxon>Kitasatosporales</taxon>
        <taxon>Streptomycetaceae</taxon>
        <taxon>Streptomyces</taxon>
    </lineage>
</organism>
<keyword evidence="5" id="KW-1185">Reference proteome</keyword>
<keyword evidence="1" id="KW-0238">DNA-binding</keyword>
<dbReference type="Proteomes" id="UP001183535">
    <property type="component" value="Unassembled WGS sequence"/>
</dbReference>
<name>A0ABD5EHM8_9ACTN</name>